<dbReference type="PANTHER" id="PTHR46289:SF17">
    <property type="entry name" value="HAT C-TERMINAL DIMERISATION DOMAIN-CONTAINING PROTEIN"/>
    <property type="match status" value="1"/>
</dbReference>
<dbReference type="PANTHER" id="PTHR46289">
    <property type="entry name" value="52 KDA REPRESSOR OF THE INHIBITOR OF THE PROTEIN KINASE-LIKE PROTEIN-RELATED"/>
    <property type="match status" value="1"/>
</dbReference>
<reference evidence="3" key="1">
    <citation type="submission" date="2025-08" db="UniProtKB">
        <authorList>
            <consortium name="RefSeq"/>
        </authorList>
    </citation>
    <scope>IDENTIFICATION</scope>
    <source>
        <tissue evidence="3">Whole body</tissue>
    </source>
</reference>
<dbReference type="OrthoDB" id="6624478at2759"/>
<dbReference type="Proteomes" id="UP000694846">
    <property type="component" value="Unplaced"/>
</dbReference>
<evidence type="ECO:0000259" key="1">
    <source>
        <dbReference type="Pfam" id="PF05699"/>
    </source>
</evidence>
<evidence type="ECO:0000313" key="3">
    <source>
        <dbReference type="RefSeq" id="XP_025410680.1"/>
    </source>
</evidence>
<dbReference type="GeneID" id="112683734"/>
<keyword evidence="2" id="KW-1185">Reference proteome</keyword>
<proteinExistence type="predicted"/>
<gene>
    <name evidence="3" type="primary">LOC112683734</name>
</gene>
<evidence type="ECO:0000313" key="2">
    <source>
        <dbReference type="Proteomes" id="UP000694846"/>
    </source>
</evidence>
<accession>A0A8B8FK14</accession>
<sequence>MRNVKNARDVLNFIRELITFIKQSPKRLSWFKTNQKDENMTSLRPFCPTRWTLRYTSLCSVMDNYNELLTFLSDFSKTEHNDAGSKANGFFKQLKTADTYIMLKIVIKDTISNLRDTFHILWKSAKKEWSDLKLDAPKESRKRKKPQKYEDGVTKSFEFSPESKYNQIHKEIIDHILSGLQLRFNSEIRSFLCNVEMFLIDPKISPEIICTFYKDDINIDKLKLHRDMFHGIIKGQGLIVSSFADILNIFKNKSYLVIHLTELRKCIQLILTVPVTTCTTERYFSMLRRLKTYTRSTMTQTRFDSFPTREHATYSCPWEKHRFSKSKPQMDIVCP</sequence>
<dbReference type="InterPro" id="IPR012337">
    <property type="entry name" value="RNaseH-like_sf"/>
</dbReference>
<dbReference type="InterPro" id="IPR052958">
    <property type="entry name" value="IFN-induced_PKR_regulator"/>
</dbReference>
<dbReference type="SUPFAM" id="SSF53098">
    <property type="entry name" value="Ribonuclease H-like"/>
    <property type="match status" value="1"/>
</dbReference>
<feature type="domain" description="HAT C-terminal dimerisation" evidence="1">
    <location>
        <begin position="263"/>
        <end position="302"/>
    </location>
</feature>
<protein>
    <submittedName>
        <fullName evidence="3">Uncharacterized protein LOC112683734</fullName>
    </submittedName>
</protein>
<dbReference type="GO" id="GO:0046983">
    <property type="term" value="F:protein dimerization activity"/>
    <property type="evidence" value="ECO:0007669"/>
    <property type="project" value="InterPro"/>
</dbReference>
<name>A0A8B8FK14_9HEMI</name>
<organism evidence="2 3">
    <name type="scientific">Sipha flava</name>
    <name type="common">yellow sugarcane aphid</name>
    <dbReference type="NCBI Taxonomy" id="143950"/>
    <lineage>
        <taxon>Eukaryota</taxon>
        <taxon>Metazoa</taxon>
        <taxon>Ecdysozoa</taxon>
        <taxon>Arthropoda</taxon>
        <taxon>Hexapoda</taxon>
        <taxon>Insecta</taxon>
        <taxon>Pterygota</taxon>
        <taxon>Neoptera</taxon>
        <taxon>Paraneoptera</taxon>
        <taxon>Hemiptera</taxon>
        <taxon>Sternorrhyncha</taxon>
        <taxon>Aphidomorpha</taxon>
        <taxon>Aphidoidea</taxon>
        <taxon>Aphididae</taxon>
        <taxon>Sipha</taxon>
    </lineage>
</organism>
<dbReference type="Pfam" id="PF05699">
    <property type="entry name" value="Dimer_Tnp_hAT"/>
    <property type="match status" value="1"/>
</dbReference>
<dbReference type="InterPro" id="IPR008906">
    <property type="entry name" value="HATC_C_dom"/>
</dbReference>
<dbReference type="RefSeq" id="XP_025410680.1">
    <property type="nucleotide sequence ID" value="XM_025554895.1"/>
</dbReference>
<dbReference type="AlphaFoldDB" id="A0A8B8FK14"/>